<reference evidence="2" key="1">
    <citation type="submission" date="2021-01" db="EMBL/GenBank/DDBJ databases">
        <authorList>
            <person name="Li R."/>
            <person name="Bekaert M."/>
        </authorList>
    </citation>
    <scope>NUCLEOTIDE SEQUENCE</scope>
    <source>
        <strain evidence="2">Farmed</strain>
    </source>
</reference>
<dbReference type="AlphaFoldDB" id="A0A812E4A2"/>
<keyword evidence="1" id="KW-1133">Transmembrane helix</keyword>
<dbReference type="Proteomes" id="UP000597762">
    <property type="component" value="Unassembled WGS sequence"/>
</dbReference>
<proteinExistence type="predicted"/>
<dbReference type="SUPFAM" id="SSF81321">
    <property type="entry name" value="Family A G protein-coupled receptor-like"/>
    <property type="match status" value="1"/>
</dbReference>
<dbReference type="OrthoDB" id="2132067at2759"/>
<name>A0A812E4A2_ACAPH</name>
<gene>
    <name evidence="2" type="ORF">SPHA_64441</name>
</gene>
<evidence type="ECO:0000256" key="1">
    <source>
        <dbReference type="SAM" id="Phobius"/>
    </source>
</evidence>
<evidence type="ECO:0000313" key="2">
    <source>
        <dbReference type="EMBL" id="CAE1313281.1"/>
    </source>
</evidence>
<organism evidence="2 3">
    <name type="scientific">Acanthosepion pharaonis</name>
    <name type="common">Pharaoh cuttlefish</name>
    <name type="synonym">Sepia pharaonis</name>
    <dbReference type="NCBI Taxonomy" id="158019"/>
    <lineage>
        <taxon>Eukaryota</taxon>
        <taxon>Metazoa</taxon>
        <taxon>Spiralia</taxon>
        <taxon>Lophotrochozoa</taxon>
        <taxon>Mollusca</taxon>
        <taxon>Cephalopoda</taxon>
        <taxon>Coleoidea</taxon>
        <taxon>Decapodiformes</taxon>
        <taxon>Sepiida</taxon>
        <taxon>Sepiina</taxon>
        <taxon>Sepiidae</taxon>
        <taxon>Acanthosepion</taxon>
    </lineage>
</organism>
<keyword evidence="3" id="KW-1185">Reference proteome</keyword>
<keyword evidence="1" id="KW-0472">Membrane</keyword>
<evidence type="ECO:0000313" key="3">
    <source>
        <dbReference type="Proteomes" id="UP000597762"/>
    </source>
</evidence>
<keyword evidence="1" id="KW-0812">Transmembrane</keyword>
<evidence type="ECO:0008006" key="4">
    <source>
        <dbReference type="Google" id="ProtNLM"/>
    </source>
</evidence>
<comment type="caution">
    <text evidence="2">The sequence shown here is derived from an EMBL/GenBank/DDBJ whole genome shotgun (WGS) entry which is preliminary data.</text>
</comment>
<dbReference type="EMBL" id="CAHIKZ030004634">
    <property type="protein sequence ID" value="CAE1313281.1"/>
    <property type="molecule type" value="Genomic_DNA"/>
</dbReference>
<dbReference type="Gene3D" id="1.20.1070.10">
    <property type="entry name" value="Rhodopsin 7-helix transmembrane proteins"/>
    <property type="match status" value="1"/>
</dbReference>
<protein>
    <recommendedName>
        <fullName evidence="4">G protein-coupled receptor</fullName>
    </recommendedName>
</protein>
<accession>A0A812E4A2</accession>
<feature type="transmembrane region" description="Helical" evidence="1">
    <location>
        <begin position="80"/>
        <end position="106"/>
    </location>
</feature>
<sequence>MFAYFFQAFVRSPIPPAKLPIFFGTDQNLNKEFLFGSVFLFLFYPSNTESHVFYNNDTEVVVTFCADSAVSASERLVYCIYQFLVMFALPTTVMSFCYSKVIYVLWISTKQLAQMTFTESADRVILQSSIPSGRLPPLCVRRLFDIRGDDHHALAGCSLHAIQRSSIAQAVLCERVVVIAAAVGRASDVWRW</sequence>